<dbReference type="Proteomes" id="UP000275394">
    <property type="component" value="Unassembled WGS sequence"/>
</dbReference>
<evidence type="ECO:0000313" key="1">
    <source>
        <dbReference type="EMBL" id="ROS01158.1"/>
    </source>
</evidence>
<protein>
    <submittedName>
        <fullName evidence="1">Uncharacterized protein</fullName>
    </submittedName>
</protein>
<proteinExistence type="predicted"/>
<evidence type="ECO:0000313" key="2">
    <source>
        <dbReference type="Proteomes" id="UP000275394"/>
    </source>
</evidence>
<dbReference type="OrthoDB" id="9814037at2"/>
<organism evidence="1 2">
    <name type="scientific">Sinobacterium caligoides</name>
    <dbReference type="NCBI Taxonomy" id="933926"/>
    <lineage>
        <taxon>Bacteria</taxon>
        <taxon>Pseudomonadati</taxon>
        <taxon>Pseudomonadota</taxon>
        <taxon>Gammaproteobacteria</taxon>
        <taxon>Cellvibrionales</taxon>
        <taxon>Spongiibacteraceae</taxon>
        <taxon>Sinobacterium</taxon>
    </lineage>
</organism>
<dbReference type="EMBL" id="RKHR01000004">
    <property type="protein sequence ID" value="ROS01158.1"/>
    <property type="molecule type" value="Genomic_DNA"/>
</dbReference>
<name>A0A3N2DMX8_9GAMM</name>
<comment type="caution">
    <text evidence="1">The sequence shown here is derived from an EMBL/GenBank/DDBJ whole genome shotgun (WGS) entry which is preliminary data.</text>
</comment>
<accession>A0A3N2DMX8</accession>
<dbReference type="AlphaFoldDB" id="A0A3N2DMX8"/>
<dbReference type="RefSeq" id="WP_123711982.1">
    <property type="nucleotide sequence ID" value="NZ_RKHR01000004.1"/>
</dbReference>
<reference evidence="1 2" key="1">
    <citation type="submission" date="2018-11" db="EMBL/GenBank/DDBJ databases">
        <title>Genomic Encyclopedia of Type Strains, Phase IV (KMG-IV): sequencing the most valuable type-strain genomes for metagenomic binning, comparative biology and taxonomic classification.</title>
        <authorList>
            <person name="Goeker M."/>
        </authorList>
    </citation>
    <scope>NUCLEOTIDE SEQUENCE [LARGE SCALE GENOMIC DNA]</scope>
    <source>
        <strain evidence="1 2">DSM 100316</strain>
    </source>
</reference>
<keyword evidence="2" id="KW-1185">Reference proteome</keyword>
<sequence length="117" mass="13531">MRCCQCEEGEVRLVRYQAGLEVWACRQCDYESPVLDCHTCERRLVRKQGNNSAGHELWSCYNCAKPKLKCPSCRRGWVMHRSLFFEFKPTAAQGEYCCDHCDQSWLDEEAIGGMNLA</sequence>
<gene>
    <name evidence="1" type="ORF">EDC56_1586</name>
</gene>